<evidence type="ECO:0000256" key="1">
    <source>
        <dbReference type="ARBA" id="ARBA00007626"/>
    </source>
</evidence>
<dbReference type="AlphaFoldDB" id="A0AAN7L4Z0"/>
<evidence type="ECO:0000256" key="5">
    <source>
        <dbReference type="SAM" id="SignalP"/>
    </source>
</evidence>
<dbReference type="Gene3D" id="1.25.40.10">
    <property type="entry name" value="Tetratricopeptide repeat domain"/>
    <property type="match status" value="7"/>
</dbReference>
<feature type="repeat" description="PPR" evidence="3">
    <location>
        <begin position="773"/>
        <end position="807"/>
    </location>
</feature>
<feature type="repeat" description="PPR" evidence="3">
    <location>
        <begin position="527"/>
        <end position="562"/>
    </location>
</feature>
<dbReference type="SUPFAM" id="SSF52540">
    <property type="entry name" value="P-loop containing nucleoside triphosphate hydrolases"/>
    <property type="match status" value="1"/>
</dbReference>
<dbReference type="PANTHER" id="PTHR47934">
    <property type="entry name" value="PENTATRICOPEPTIDE REPEAT-CONTAINING PROTEIN PET309, MITOCHONDRIAL"/>
    <property type="match status" value="1"/>
</dbReference>
<dbReference type="Gene3D" id="3.40.50.300">
    <property type="entry name" value="P-loop containing nucleotide triphosphate hydrolases"/>
    <property type="match status" value="1"/>
</dbReference>
<feature type="repeat" description="PPR" evidence="3">
    <location>
        <begin position="998"/>
        <end position="1032"/>
    </location>
</feature>
<protein>
    <recommendedName>
        <fullName evidence="8">Pentatricopeptide repeat-containing protein</fullName>
    </recommendedName>
</protein>
<keyword evidence="4" id="KW-0472">Membrane</keyword>
<evidence type="ECO:0000256" key="2">
    <source>
        <dbReference type="ARBA" id="ARBA00022737"/>
    </source>
</evidence>
<feature type="repeat" description="PPR" evidence="3">
    <location>
        <begin position="878"/>
        <end position="912"/>
    </location>
</feature>
<feature type="repeat" description="PPR" evidence="3">
    <location>
        <begin position="843"/>
        <end position="877"/>
    </location>
</feature>
<feature type="chain" id="PRO_5042911958" description="Pentatricopeptide repeat-containing protein" evidence="5">
    <location>
        <begin position="20"/>
        <end position="1111"/>
    </location>
</feature>
<evidence type="ECO:0000313" key="7">
    <source>
        <dbReference type="Proteomes" id="UP001345219"/>
    </source>
</evidence>
<accession>A0AAN7L4Z0</accession>
<dbReference type="Proteomes" id="UP001345219">
    <property type="component" value="Chromosome 14"/>
</dbReference>
<keyword evidence="4" id="KW-0812">Transmembrane</keyword>
<keyword evidence="7" id="KW-1185">Reference proteome</keyword>
<dbReference type="GO" id="GO:0007005">
    <property type="term" value="P:mitochondrion organization"/>
    <property type="evidence" value="ECO:0007669"/>
    <property type="project" value="TreeGrafter"/>
</dbReference>
<organism evidence="6 7">
    <name type="scientific">Trapa incisa</name>
    <dbReference type="NCBI Taxonomy" id="236973"/>
    <lineage>
        <taxon>Eukaryota</taxon>
        <taxon>Viridiplantae</taxon>
        <taxon>Streptophyta</taxon>
        <taxon>Embryophyta</taxon>
        <taxon>Tracheophyta</taxon>
        <taxon>Spermatophyta</taxon>
        <taxon>Magnoliopsida</taxon>
        <taxon>eudicotyledons</taxon>
        <taxon>Gunneridae</taxon>
        <taxon>Pentapetalae</taxon>
        <taxon>rosids</taxon>
        <taxon>malvids</taxon>
        <taxon>Myrtales</taxon>
        <taxon>Lythraceae</taxon>
        <taxon>Trapa</taxon>
    </lineage>
</organism>
<dbReference type="PANTHER" id="PTHR47934:SF6">
    <property type="entry name" value="MITOCHONDRIAL GROUP I INTRON SPLICING FACTOR CCM1-RELATED"/>
    <property type="match status" value="1"/>
</dbReference>
<dbReference type="Pfam" id="PF13041">
    <property type="entry name" value="PPR_2"/>
    <property type="match status" value="6"/>
</dbReference>
<feature type="repeat" description="PPR" evidence="3">
    <location>
        <begin position="703"/>
        <end position="737"/>
    </location>
</feature>
<keyword evidence="4" id="KW-1133">Transmembrane helix</keyword>
<evidence type="ECO:0008006" key="8">
    <source>
        <dbReference type="Google" id="ProtNLM"/>
    </source>
</evidence>
<evidence type="ECO:0000256" key="4">
    <source>
        <dbReference type="SAM" id="Phobius"/>
    </source>
</evidence>
<feature type="repeat" description="PPR" evidence="3">
    <location>
        <begin position="963"/>
        <end position="997"/>
    </location>
</feature>
<dbReference type="InterPro" id="IPR002885">
    <property type="entry name" value="PPR_rpt"/>
</dbReference>
<proteinExistence type="inferred from homology"/>
<dbReference type="PROSITE" id="PS51375">
    <property type="entry name" value="PPR"/>
    <property type="match status" value="14"/>
</dbReference>
<dbReference type="FunFam" id="1.25.40.10:FF:000558">
    <property type="entry name" value="Pentatricopeptide repeat-containing protein At5g39710"/>
    <property type="match status" value="1"/>
</dbReference>
<dbReference type="NCBIfam" id="TIGR00756">
    <property type="entry name" value="PPR"/>
    <property type="match status" value="13"/>
</dbReference>
<dbReference type="InterPro" id="IPR051114">
    <property type="entry name" value="Mito_RNA_Proc_CCM1"/>
</dbReference>
<feature type="repeat" description="PPR" evidence="3">
    <location>
        <begin position="633"/>
        <end position="667"/>
    </location>
</feature>
<reference evidence="6 7" key="1">
    <citation type="journal article" date="2023" name="Hortic Res">
        <title>Pangenome of water caltrop reveals structural variations and asymmetric subgenome divergence after allopolyploidization.</title>
        <authorList>
            <person name="Zhang X."/>
            <person name="Chen Y."/>
            <person name="Wang L."/>
            <person name="Yuan Y."/>
            <person name="Fang M."/>
            <person name="Shi L."/>
            <person name="Lu R."/>
            <person name="Comes H.P."/>
            <person name="Ma Y."/>
            <person name="Chen Y."/>
            <person name="Huang G."/>
            <person name="Zhou Y."/>
            <person name="Zheng Z."/>
            <person name="Qiu Y."/>
        </authorList>
    </citation>
    <scope>NUCLEOTIDE SEQUENCE [LARGE SCALE GENOMIC DNA]</scope>
    <source>
        <tissue evidence="6">Roots</tissue>
    </source>
</reference>
<dbReference type="GO" id="GO:0006396">
    <property type="term" value="P:RNA processing"/>
    <property type="evidence" value="ECO:0007669"/>
    <property type="project" value="TreeGrafter"/>
</dbReference>
<feature type="repeat" description="PPR" evidence="3">
    <location>
        <begin position="913"/>
        <end position="947"/>
    </location>
</feature>
<gene>
    <name evidence="6" type="ORF">SAY87_017786</name>
</gene>
<dbReference type="GO" id="GO:0005739">
    <property type="term" value="C:mitochondrion"/>
    <property type="evidence" value="ECO:0007669"/>
    <property type="project" value="TreeGrafter"/>
</dbReference>
<comment type="similarity">
    <text evidence="1">Belongs to the PPR family. P subfamily.</text>
</comment>
<name>A0AAN7L4Z0_9MYRT</name>
<feature type="transmembrane region" description="Helical" evidence="4">
    <location>
        <begin position="35"/>
        <end position="57"/>
    </location>
</feature>
<evidence type="ECO:0000256" key="3">
    <source>
        <dbReference type="PROSITE-ProRule" id="PRU00708"/>
    </source>
</evidence>
<keyword evidence="5" id="KW-0732">Signal</keyword>
<dbReference type="InterPro" id="IPR027417">
    <property type="entry name" value="P-loop_NTPase"/>
</dbReference>
<dbReference type="SUPFAM" id="SSF81901">
    <property type="entry name" value="HCP-like"/>
    <property type="match status" value="1"/>
</dbReference>
<sequence length="1111" mass="125596">MPALLVDFLWMTLLELVASLIQDAFSIKPVKKSALVLRMIVLVFVMVCGVYICSICLKQIGTQSTAGFLNVQVIDRPCPEPDVEASEIPYMHYPKPKTFSRAECGCNPVRYFAILSMQRSGSGWFETLLNNHTNISSNGEIFSVKIRKSNISTIFETLDKVYNLDWLSSASKNECTAAVGLKWMLNQGLIQNHAEIVDYFKKHGVSAIFLFRRNLLRRMISVLANSYDRDKKLLNGTHKSHVHLPHEAEILASYRPSINATLLMKDLKQVQETTTKALEYFKSTRHIKLVDVLEFLKVPLQEVKSRQVKIHRGSLSSHIENWDDVQKTLKGTEYENFLRTDYGSIFGEKGEIFSPLSLFKMRLPSPLIYWRSISTVSSPHDALLADKAITYLRRHPHCLSHLSTIFTPEAASSLLLKSQNDQSLTLKFVGWAADSQFFNPYCKCLALHVLTRFKLYKTAQSLAEALAIETLDEAEDPVFPLLRDSYYLCSSSSAVFDLVVKSYSHLNMTDRALKFVGRVKSHGFMPGVLSYNSILDAMIRSKKPVKMVEEVFGEMTKTGISPNVFTYNILMRGFCCAGNLEMGLHFFQEMEKKGCLPNVVTYNTLIDVYCKSRRIDDAYGLMRSMEEKNLEPNLISYNMIVNGLCREGRMKETSEVLKRMSRVGFVPDEVTYNTLVNGYCKEGNFHQALILHADMLRNGLSPNVITYTSLINSMCKARNLNRAMEFFDQMRDRGLHPNQMTYTTLIDGFSQQGFLKEAYQILEEMKGKGFLPTIVTYNALINGHCTLGRMEEAMGVIHDMEKNGITPDVVSYCTVIAGFCKHRDLDKAFDMKVKMAHKGIAADAITYSSLIEGLCGMRKLHEACDQFQEMLHIGLVPDEYTYTTLINAYCAEGNLNEAMVLHNEMIRKGFLPDVVTYNVLINGLNKKARTREAKRLLLKLFYDESVPDDITYDTLIESCTNVDLESVIALLKGFCMKGLMNEADQVFNSMLQRNYKPNDAVYNIMIHGHCRGGNVQKALDLYKEMVHESLVPHTVTVMALIKALHGKEMDGELSEVIGNTIRSCKLADGEFAKVLVEINHKEGNMDALFNVLSEMARNGLLPNSGRTAYVG</sequence>
<feature type="repeat" description="PPR" evidence="3">
    <location>
        <begin position="738"/>
        <end position="772"/>
    </location>
</feature>
<feature type="repeat" description="PPR" evidence="3">
    <location>
        <begin position="808"/>
        <end position="842"/>
    </location>
</feature>
<dbReference type="Pfam" id="PF12854">
    <property type="entry name" value="PPR_1"/>
    <property type="match status" value="2"/>
</dbReference>
<feature type="signal peptide" evidence="5">
    <location>
        <begin position="1"/>
        <end position="19"/>
    </location>
</feature>
<feature type="repeat" description="PPR" evidence="3">
    <location>
        <begin position="563"/>
        <end position="597"/>
    </location>
</feature>
<dbReference type="InterPro" id="IPR011990">
    <property type="entry name" value="TPR-like_helical_dom_sf"/>
</dbReference>
<dbReference type="GO" id="GO:0003729">
    <property type="term" value="F:mRNA binding"/>
    <property type="evidence" value="ECO:0007669"/>
    <property type="project" value="TreeGrafter"/>
</dbReference>
<evidence type="ECO:0000313" key="6">
    <source>
        <dbReference type="EMBL" id="KAK4777599.1"/>
    </source>
</evidence>
<comment type="caution">
    <text evidence="6">The sequence shown here is derived from an EMBL/GenBank/DDBJ whole genome shotgun (WGS) entry which is preliminary data.</text>
</comment>
<feature type="repeat" description="PPR" evidence="3">
    <location>
        <begin position="598"/>
        <end position="632"/>
    </location>
</feature>
<keyword evidence="2" id="KW-0677">Repeat</keyword>
<dbReference type="EMBL" id="JAXIOK010000002">
    <property type="protein sequence ID" value="KAK4777599.1"/>
    <property type="molecule type" value="Genomic_DNA"/>
</dbReference>
<feature type="repeat" description="PPR" evidence="3">
    <location>
        <begin position="668"/>
        <end position="702"/>
    </location>
</feature>